<comment type="subcellular location">
    <subcellularLocation>
        <location evidence="1">Cell membrane</location>
        <topology evidence="1">Multi-pass membrane protein</topology>
    </subcellularLocation>
</comment>
<keyword evidence="9 12" id="KW-1133">Transmembrane helix</keyword>
<dbReference type="InterPro" id="IPR047055">
    <property type="entry name" value="MotA-like"/>
</dbReference>
<evidence type="ECO:0000256" key="12">
    <source>
        <dbReference type="SAM" id="Phobius"/>
    </source>
</evidence>
<keyword evidence="6 12" id="KW-0812">Transmembrane</keyword>
<evidence type="ECO:0000256" key="8">
    <source>
        <dbReference type="ARBA" id="ARBA00022781"/>
    </source>
</evidence>
<keyword evidence="3" id="KW-0813">Transport</keyword>
<evidence type="ECO:0000256" key="3">
    <source>
        <dbReference type="ARBA" id="ARBA00022448"/>
    </source>
</evidence>
<feature type="transmembrane region" description="Helical" evidence="12">
    <location>
        <begin position="7"/>
        <end position="25"/>
    </location>
</feature>
<evidence type="ECO:0000259" key="13">
    <source>
        <dbReference type="Pfam" id="PF01618"/>
    </source>
</evidence>
<evidence type="ECO:0000256" key="11">
    <source>
        <dbReference type="ARBA" id="ARBA00023136"/>
    </source>
</evidence>
<dbReference type="EMBL" id="PTJA01000017">
    <property type="protein sequence ID" value="PPK76864.1"/>
    <property type="molecule type" value="Genomic_DNA"/>
</dbReference>
<keyword evidence="16" id="KW-1185">Reference proteome</keyword>
<dbReference type="RefSeq" id="WP_104439471.1">
    <property type="nucleotide sequence ID" value="NZ_PTJA01000017.1"/>
</dbReference>
<protein>
    <submittedName>
        <fullName evidence="15">Chemotaxis protein MotA</fullName>
    </submittedName>
</protein>
<sequence>MEITTILGVIVGVIAVVGAMIFKHIDFAVLLNPAAFFVIIVGTIATILNSFPGENVKVIGSLFKVLFTKKKGQSEAEMIELMYELAKKARSEGLLSLEAKAEELEDPFLKKGIRLLVDGTGEEVIEDILESEISAMEKRHEINASIFSSAGTYAPTLGVLGAVFGLIAAMSSINDTERMAEAIAAAFIATILGIFTGYVLWNPFAKKLKVKSQQEVMAKEIILKGIISMQHGDSPFVLREKLLACLPKYKQKKIEAQQNKKE</sequence>
<dbReference type="GO" id="GO:1902600">
    <property type="term" value="P:proton transmembrane transport"/>
    <property type="evidence" value="ECO:0007669"/>
    <property type="project" value="UniProtKB-KW"/>
</dbReference>
<gene>
    <name evidence="15" type="ORF">BXY41_11793</name>
</gene>
<evidence type="ECO:0000256" key="4">
    <source>
        <dbReference type="ARBA" id="ARBA00022475"/>
    </source>
</evidence>
<evidence type="ECO:0000256" key="9">
    <source>
        <dbReference type="ARBA" id="ARBA00022989"/>
    </source>
</evidence>
<dbReference type="InterPro" id="IPR046786">
    <property type="entry name" value="MotA_N"/>
</dbReference>
<evidence type="ECO:0000256" key="1">
    <source>
        <dbReference type="ARBA" id="ARBA00004651"/>
    </source>
</evidence>
<evidence type="ECO:0000313" key="16">
    <source>
        <dbReference type="Proteomes" id="UP000237749"/>
    </source>
</evidence>
<comment type="similarity">
    <text evidence="2">Belongs to the MotA family.</text>
</comment>
<reference evidence="15 16" key="1">
    <citation type="submission" date="2018-02" db="EMBL/GenBank/DDBJ databases">
        <title>Genomic Encyclopedia of Archaeal and Bacterial Type Strains, Phase II (KMG-II): from individual species to whole genera.</title>
        <authorList>
            <person name="Goeker M."/>
        </authorList>
    </citation>
    <scope>NUCLEOTIDE SEQUENCE [LARGE SCALE GENOMIC DNA]</scope>
    <source>
        <strain evidence="15 16">DSM 3808</strain>
    </source>
</reference>
<keyword evidence="11 12" id="KW-0472">Membrane</keyword>
<dbReference type="Proteomes" id="UP000237749">
    <property type="component" value="Unassembled WGS sequence"/>
</dbReference>
<evidence type="ECO:0000259" key="14">
    <source>
        <dbReference type="Pfam" id="PF20560"/>
    </source>
</evidence>
<dbReference type="InterPro" id="IPR000540">
    <property type="entry name" value="Flag_MotA_CS"/>
</dbReference>
<keyword evidence="5" id="KW-0145">Chemotaxis</keyword>
<dbReference type="OrthoDB" id="9806929at2"/>
<feature type="transmembrane region" description="Helical" evidence="12">
    <location>
        <begin position="182"/>
        <end position="201"/>
    </location>
</feature>
<dbReference type="InterPro" id="IPR002898">
    <property type="entry name" value="MotA_ExbB_proton_chnl"/>
</dbReference>
<evidence type="ECO:0000256" key="5">
    <source>
        <dbReference type="ARBA" id="ARBA00022500"/>
    </source>
</evidence>
<dbReference type="GO" id="GO:0005886">
    <property type="term" value="C:plasma membrane"/>
    <property type="evidence" value="ECO:0007669"/>
    <property type="project" value="UniProtKB-SubCell"/>
</dbReference>
<dbReference type="Pfam" id="PF01618">
    <property type="entry name" value="MotA_ExbB"/>
    <property type="match status" value="1"/>
</dbReference>
<dbReference type="NCBIfam" id="NF005997">
    <property type="entry name" value="PRK08124.1"/>
    <property type="match status" value="1"/>
</dbReference>
<keyword evidence="8" id="KW-0375">Hydrogen ion transport</keyword>
<evidence type="ECO:0000256" key="6">
    <source>
        <dbReference type="ARBA" id="ARBA00022692"/>
    </source>
</evidence>
<keyword evidence="10" id="KW-0406">Ion transport</keyword>
<keyword evidence="4" id="KW-1003">Cell membrane</keyword>
<dbReference type="GO" id="GO:0071978">
    <property type="term" value="P:bacterial-type flagellum-dependent swarming motility"/>
    <property type="evidence" value="ECO:0007669"/>
    <property type="project" value="InterPro"/>
</dbReference>
<name>A0A2S6HHA7_9FIRM</name>
<dbReference type="AlphaFoldDB" id="A0A2S6HHA7"/>
<evidence type="ECO:0000256" key="10">
    <source>
        <dbReference type="ARBA" id="ARBA00023065"/>
    </source>
</evidence>
<dbReference type="PANTHER" id="PTHR30433">
    <property type="entry name" value="CHEMOTAXIS PROTEIN MOTA"/>
    <property type="match status" value="1"/>
</dbReference>
<accession>A0A2S6HHA7</accession>
<feature type="transmembrane region" description="Helical" evidence="12">
    <location>
        <begin position="146"/>
        <end position="170"/>
    </location>
</feature>
<feature type="domain" description="MotA/TolQ/ExbB proton channel" evidence="13">
    <location>
        <begin position="101"/>
        <end position="219"/>
    </location>
</feature>
<evidence type="ECO:0000256" key="2">
    <source>
        <dbReference type="ARBA" id="ARBA00008038"/>
    </source>
</evidence>
<organism evidence="15 16">
    <name type="scientific">Lacrimispora xylanisolvens</name>
    <dbReference type="NCBI Taxonomy" id="384636"/>
    <lineage>
        <taxon>Bacteria</taxon>
        <taxon>Bacillati</taxon>
        <taxon>Bacillota</taxon>
        <taxon>Clostridia</taxon>
        <taxon>Lachnospirales</taxon>
        <taxon>Lachnospiraceae</taxon>
        <taxon>Lacrimispora</taxon>
    </lineage>
</organism>
<dbReference type="PROSITE" id="PS01307">
    <property type="entry name" value="MOTA"/>
    <property type="match status" value="1"/>
</dbReference>
<proteinExistence type="inferred from homology"/>
<dbReference type="PANTHER" id="PTHR30433:SF3">
    <property type="entry name" value="MOTILITY PROTEIN A"/>
    <property type="match status" value="1"/>
</dbReference>
<evidence type="ECO:0000313" key="15">
    <source>
        <dbReference type="EMBL" id="PPK76864.1"/>
    </source>
</evidence>
<comment type="caution">
    <text evidence="15">The sequence shown here is derived from an EMBL/GenBank/DDBJ whole genome shotgun (WGS) entry which is preliminary data.</text>
</comment>
<feature type="domain" description="Motility protein A N-terminal" evidence="14">
    <location>
        <begin position="6"/>
        <end position="93"/>
    </location>
</feature>
<dbReference type="Pfam" id="PF20560">
    <property type="entry name" value="MotA_N"/>
    <property type="match status" value="1"/>
</dbReference>
<feature type="transmembrane region" description="Helical" evidence="12">
    <location>
        <begin position="31"/>
        <end position="51"/>
    </location>
</feature>
<keyword evidence="7" id="KW-0283">Flagellar rotation</keyword>
<dbReference type="GO" id="GO:0006935">
    <property type="term" value="P:chemotaxis"/>
    <property type="evidence" value="ECO:0007669"/>
    <property type="project" value="UniProtKB-KW"/>
</dbReference>
<evidence type="ECO:0000256" key="7">
    <source>
        <dbReference type="ARBA" id="ARBA00022779"/>
    </source>
</evidence>